<reference evidence="2 3" key="1">
    <citation type="journal article" date="2024" name="J Genomics">
        <title>Draft genome sequencing and assembly of Favolaschia claudopus CIRM-BRFM 2984 isolated from oak limbs.</title>
        <authorList>
            <person name="Navarro D."/>
            <person name="Drula E."/>
            <person name="Chaduli D."/>
            <person name="Cazenave R."/>
            <person name="Ahrendt S."/>
            <person name="Wang J."/>
            <person name="Lipzen A."/>
            <person name="Daum C."/>
            <person name="Barry K."/>
            <person name="Grigoriev I.V."/>
            <person name="Favel A."/>
            <person name="Rosso M.N."/>
            <person name="Martin F."/>
        </authorList>
    </citation>
    <scope>NUCLEOTIDE SEQUENCE [LARGE SCALE GENOMIC DNA]</scope>
    <source>
        <strain evidence="2 3">CIRM-BRFM 2984</strain>
    </source>
</reference>
<sequence>MSQSENPQPAGTAGSADVDAGVAQQSDSVQSPSSTKVQQNASLKSVSEGQNLVNQQPQPIASPRVSGGNSTDIGGRILADLGNPAEPLPVWNDQGPDEYPKPTLLQNLLALPLRAPVCMCDCLCFTCAICGAAQCTFISDDETSLTRII</sequence>
<evidence type="ECO:0000313" key="3">
    <source>
        <dbReference type="Proteomes" id="UP001362999"/>
    </source>
</evidence>
<protein>
    <submittedName>
        <fullName evidence="2">Uncharacterized protein</fullName>
    </submittedName>
</protein>
<dbReference type="Proteomes" id="UP001362999">
    <property type="component" value="Unassembled WGS sequence"/>
</dbReference>
<feature type="compositionally biased region" description="Polar residues" evidence="1">
    <location>
        <begin position="23"/>
        <end position="59"/>
    </location>
</feature>
<proteinExistence type="predicted"/>
<dbReference type="EMBL" id="JAWWNJ010000015">
    <property type="protein sequence ID" value="KAK7040465.1"/>
    <property type="molecule type" value="Genomic_DNA"/>
</dbReference>
<feature type="region of interest" description="Disordered" evidence="1">
    <location>
        <begin position="1"/>
        <end position="79"/>
    </location>
</feature>
<comment type="caution">
    <text evidence="2">The sequence shown here is derived from an EMBL/GenBank/DDBJ whole genome shotgun (WGS) entry which is preliminary data.</text>
</comment>
<accession>A0AAW0CN76</accession>
<organism evidence="2 3">
    <name type="scientific">Favolaschia claudopus</name>
    <dbReference type="NCBI Taxonomy" id="2862362"/>
    <lineage>
        <taxon>Eukaryota</taxon>
        <taxon>Fungi</taxon>
        <taxon>Dikarya</taxon>
        <taxon>Basidiomycota</taxon>
        <taxon>Agaricomycotina</taxon>
        <taxon>Agaricomycetes</taxon>
        <taxon>Agaricomycetidae</taxon>
        <taxon>Agaricales</taxon>
        <taxon>Marasmiineae</taxon>
        <taxon>Mycenaceae</taxon>
        <taxon>Favolaschia</taxon>
    </lineage>
</organism>
<name>A0AAW0CN76_9AGAR</name>
<gene>
    <name evidence="2" type="ORF">R3P38DRAFT_3348895</name>
</gene>
<feature type="non-terminal residue" evidence="2">
    <location>
        <position position="149"/>
    </location>
</feature>
<evidence type="ECO:0000313" key="2">
    <source>
        <dbReference type="EMBL" id="KAK7040465.1"/>
    </source>
</evidence>
<evidence type="ECO:0000256" key="1">
    <source>
        <dbReference type="SAM" id="MobiDB-lite"/>
    </source>
</evidence>
<dbReference type="AlphaFoldDB" id="A0AAW0CN76"/>
<keyword evidence="3" id="KW-1185">Reference proteome</keyword>